<dbReference type="EMBL" id="JBBIAA010000006">
    <property type="protein sequence ID" value="MEJ5945175.1"/>
    <property type="molecule type" value="Genomic_DNA"/>
</dbReference>
<comment type="caution">
    <text evidence="1">The sequence shown here is derived from an EMBL/GenBank/DDBJ whole genome shotgun (WGS) entry which is preliminary data.</text>
</comment>
<protein>
    <submittedName>
        <fullName evidence="1">Pilus assembly protein CpaE</fullName>
    </submittedName>
</protein>
<name>A0ABU8RJA6_9ACTN</name>
<gene>
    <name evidence="1" type="ORF">WDZ17_07670</name>
</gene>
<dbReference type="Proteomes" id="UP001387100">
    <property type="component" value="Unassembled WGS sequence"/>
</dbReference>
<sequence>MISVPTARALRTSGLAWEPASGDRFVITDRDMDEQVFVLSDMVVEAQDHATGRVLGFNGTTEWALDSVAAEQAVWLPRESQLRDLLGDSFVGLERENDEGGRPRYVVRSRTADGEHPTSADDAEEAYALALLAARARDARAS</sequence>
<dbReference type="RefSeq" id="WP_339574559.1">
    <property type="nucleotide sequence ID" value="NZ_JBBIAA010000006.1"/>
</dbReference>
<organism evidence="1 2">
    <name type="scientific">Pseudokineococcus basanitobsidens</name>
    <dbReference type="NCBI Taxonomy" id="1926649"/>
    <lineage>
        <taxon>Bacteria</taxon>
        <taxon>Bacillati</taxon>
        <taxon>Actinomycetota</taxon>
        <taxon>Actinomycetes</taxon>
        <taxon>Kineosporiales</taxon>
        <taxon>Kineosporiaceae</taxon>
        <taxon>Pseudokineococcus</taxon>
    </lineage>
</organism>
<reference evidence="1 2" key="1">
    <citation type="journal article" date="2017" name="Int. J. Syst. Evol. Microbiol.">
        <title>Pseudokineococcus basanitobsidens sp. nov., isolated from volcanic rock.</title>
        <authorList>
            <person name="Lee D.W."/>
            <person name="Park M.Y."/>
            <person name="Kim J.J."/>
            <person name="Kim B.S."/>
        </authorList>
    </citation>
    <scope>NUCLEOTIDE SEQUENCE [LARGE SCALE GENOMIC DNA]</scope>
    <source>
        <strain evidence="1 2">DSM 103726</strain>
    </source>
</reference>
<evidence type="ECO:0000313" key="2">
    <source>
        <dbReference type="Proteomes" id="UP001387100"/>
    </source>
</evidence>
<proteinExistence type="predicted"/>
<evidence type="ECO:0000313" key="1">
    <source>
        <dbReference type="EMBL" id="MEJ5945175.1"/>
    </source>
</evidence>
<keyword evidence="2" id="KW-1185">Reference proteome</keyword>
<accession>A0ABU8RJA6</accession>